<dbReference type="CDD" id="cd06702">
    <property type="entry name" value="PDZ3_Scribble-like"/>
    <property type="match status" value="1"/>
</dbReference>
<dbReference type="FunFam" id="3.80.10.10:FF:000118">
    <property type="entry name" value="Leucine rich repeat containing 7"/>
    <property type="match status" value="1"/>
</dbReference>
<feature type="domain" description="PDZ" evidence="15">
    <location>
        <begin position="1286"/>
        <end position="1378"/>
    </location>
</feature>
<dbReference type="Gene3D" id="2.30.42.10">
    <property type="match status" value="4"/>
</dbReference>
<feature type="compositionally biased region" description="Basic and acidic residues" evidence="14">
    <location>
        <begin position="1392"/>
        <end position="1414"/>
    </location>
</feature>
<dbReference type="Gene3D" id="3.80.10.10">
    <property type="entry name" value="Ribonuclease Inhibitor"/>
    <property type="match status" value="3"/>
</dbReference>
<keyword evidence="6" id="KW-0963">Cytoplasm</keyword>
<keyword evidence="12" id="KW-0175">Coiled coil</keyword>
<dbReference type="Proteomes" id="UP000215335">
    <property type="component" value="Unassembled WGS sequence"/>
</dbReference>
<feature type="compositionally biased region" description="Low complexity" evidence="14">
    <location>
        <begin position="1067"/>
        <end position="1080"/>
    </location>
</feature>
<dbReference type="Pfam" id="PF13855">
    <property type="entry name" value="LRR_8"/>
    <property type="match status" value="3"/>
</dbReference>
<feature type="compositionally biased region" description="Basic residues" evidence="14">
    <location>
        <begin position="2004"/>
        <end position="2017"/>
    </location>
</feature>
<dbReference type="GO" id="GO:0014069">
    <property type="term" value="C:postsynaptic density"/>
    <property type="evidence" value="ECO:0007669"/>
    <property type="project" value="TreeGrafter"/>
</dbReference>
<feature type="domain" description="PDZ" evidence="15">
    <location>
        <begin position="685"/>
        <end position="772"/>
    </location>
</feature>
<dbReference type="OrthoDB" id="2187496at2759"/>
<dbReference type="PROSITE" id="PS51450">
    <property type="entry name" value="LRR"/>
    <property type="match status" value="2"/>
</dbReference>
<evidence type="ECO:0000256" key="2">
    <source>
        <dbReference type="ARBA" id="ARBA00004282"/>
    </source>
</evidence>
<feature type="region of interest" description="Disordered" evidence="14">
    <location>
        <begin position="1115"/>
        <end position="1134"/>
    </location>
</feature>
<keyword evidence="5" id="KW-1003">Cell membrane</keyword>
<evidence type="ECO:0000256" key="14">
    <source>
        <dbReference type="SAM" id="MobiDB-lite"/>
    </source>
</evidence>
<feature type="region of interest" description="Disordered" evidence="14">
    <location>
        <begin position="1673"/>
        <end position="1695"/>
    </location>
</feature>
<dbReference type="InterPro" id="IPR036034">
    <property type="entry name" value="PDZ_sf"/>
</dbReference>
<protein>
    <recommendedName>
        <fullName evidence="15">PDZ domain-containing protein</fullName>
    </recommendedName>
</protein>
<evidence type="ECO:0000256" key="13">
    <source>
        <dbReference type="ARBA" id="ARBA00023136"/>
    </source>
</evidence>
<feature type="compositionally biased region" description="Low complexity" evidence="14">
    <location>
        <begin position="1117"/>
        <end position="1132"/>
    </location>
</feature>
<keyword evidence="7" id="KW-0597">Phosphoprotein</keyword>
<dbReference type="InterPro" id="IPR001611">
    <property type="entry name" value="Leu-rich_rpt"/>
</dbReference>
<feature type="compositionally biased region" description="Polar residues" evidence="14">
    <location>
        <begin position="1934"/>
        <end position="1948"/>
    </location>
</feature>
<feature type="compositionally biased region" description="Low complexity" evidence="14">
    <location>
        <begin position="992"/>
        <end position="1005"/>
    </location>
</feature>
<feature type="region of interest" description="Disordered" evidence="14">
    <location>
        <begin position="1483"/>
        <end position="1647"/>
    </location>
</feature>
<keyword evidence="10" id="KW-0221">Differentiation</keyword>
<dbReference type="CDD" id="cd06703">
    <property type="entry name" value="PDZ2_Scribble-like"/>
    <property type="match status" value="1"/>
</dbReference>
<evidence type="ECO:0000256" key="7">
    <source>
        <dbReference type="ARBA" id="ARBA00022553"/>
    </source>
</evidence>
<feature type="region of interest" description="Disordered" evidence="14">
    <location>
        <begin position="1389"/>
        <end position="1434"/>
    </location>
</feature>
<dbReference type="GO" id="GO:0005737">
    <property type="term" value="C:cytoplasm"/>
    <property type="evidence" value="ECO:0007669"/>
    <property type="project" value="UniProtKB-SubCell"/>
</dbReference>
<dbReference type="PROSITE" id="PS50106">
    <property type="entry name" value="PDZ"/>
    <property type="match status" value="4"/>
</dbReference>
<dbReference type="PANTHER" id="PTHR23119:SF44">
    <property type="entry name" value="PROTEIN LAP4"/>
    <property type="match status" value="1"/>
</dbReference>
<organism evidence="16 17">
    <name type="scientific">Trichomalopsis sarcophagae</name>
    <dbReference type="NCBI Taxonomy" id="543379"/>
    <lineage>
        <taxon>Eukaryota</taxon>
        <taxon>Metazoa</taxon>
        <taxon>Ecdysozoa</taxon>
        <taxon>Arthropoda</taxon>
        <taxon>Hexapoda</taxon>
        <taxon>Insecta</taxon>
        <taxon>Pterygota</taxon>
        <taxon>Neoptera</taxon>
        <taxon>Endopterygota</taxon>
        <taxon>Hymenoptera</taxon>
        <taxon>Apocrita</taxon>
        <taxon>Proctotrupomorpha</taxon>
        <taxon>Chalcidoidea</taxon>
        <taxon>Pteromalidae</taxon>
        <taxon>Pteromalinae</taxon>
        <taxon>Trichomalopsis</taxon>
    </lineage>
</organism>
<evidence type="ECO:0000256" key="12">
    <source>
        <dbReference type="ARBA" id="ARBA00023054"/>
    </source>
</evidence>
<comment type="caution">
    <text evidence="16">The sequence shown here is derived from an EMBL/GenBank/DDBJ whole genome shotgun (WGS) entry which is preliminary data.</text>
</comment>
<dbReference type="GO" id="GO:0098968">
    <property type="term" value="P:neurotransmitter receptor transport postsynaptic membrane to endosome"/>
    <property type="evidence" value="ECO:0007669"/>
    <property type="project" value="TreeGrafter"/>
</dbReference>
<feature type="compositionally biased region" description="Basic and acidic residues" evidence="14">
    <location>
        <begin position="400"/>
        <end position="425"/>
    </location>
</feature>
<keyword evidence="9" id="KW-0677">Repeat</keyword>
<evidence type="ECO:0000313" key="17">
    <source>
        <dbReference type="Proteomes" id="UP000215335"/>
    </source>
</evidence>
<reference evidence="16 17" key="1">
    <citation type="journal article" date="2017" name="Curr. Biol.">
        <title>The Evolution of Venom by Co-option of Single-Copy Genes.</title>
        <authorList>
            <person name="Martinson E.O."/>
            <person name="Mrinalini"/>
            <person name="Kelkar Y.D."/>
            <person name="Chang C.H."/>
            <person name="Werren J.H."/>
        </authorList>
    </citation>
    <scope>NUCLEOTIDE SEQUENCE [LARGE SCALE GENOMIC DNA]</scope>
    <source>
        <strain evidence="16 17">Alberta</strain>
        <tissue evidence="16">Whole body</tissue>
    </source>
</reference>
<dbReference type="InterPro" id="IPR032675">
    <property type="entry name" value="LRR_dom_sf"/>
</dbReference>
<gene>
    <name evidence="16" type="ORF">TSAR_003639</name>
</gene>
<evidence type="ECO:0000256" key="11">
    <source>
        <dbReference type="ARBA" id="ARBA00022949"/>
    </source>
</evidence>
<feature type="compositionally biased region" description="Low complexity" evidence="14">
    <location>
        <begin position="1993"/>
        <end position="2003"/>
    </location>
</feature>
<dbReference type="Pfam" id="PF00595">
    <property type="entry name" value="PDZ"/>
    <property type="match status" value="4"/>
</dbReference>
<dbReference type="InterPro" id="IPR050614">
    <property type="entry name" value="Synaptic_Scaffolding_LAP-MAGUK"/>
</dbReference>
<keyword evidence="8" id="KW-0433">Leucine-rich repeat</keyword>
<feature type="compositionally biased region" description="Gly residues" evidence="14">
    <location>
        <begin position="382"/>
        <end position="394"/>
    </location>
</feature>
<dbReference type="SMART" id="SM00228">
    <property type="entry name" value="PDZ"/>
    <property type="match status" value="4"/>
</dbReference>
<comment type="subcellular location">
    <subcellularLocation>
        <location evidence="2">Cell junction</location>
    </subcellularLocation>
    <subcellularLocation>
        <location evidence="1">Cell membrane</location>
        <topology evidence="1">Peripheral membrane protein</topology>
    </subcellularLocation>
    <subcellularLocation>
        <location evidence="3">Cytoplasm</location>
    </subcellularLocation>
</comment>
<dbReference type="InterPro" id="IPR003591">
    <property type="entry name" value="Leu-rich_rpt_typical-subtyp"/>
</dbReference>
<dbReference type="GO" id="GO:0045211">
    <property type="term" value="C:postsynaptic membrane"/>
    <property type="evidence" value="ECO:0007669"/>
    <property type="project" value="TreeGrafter"/>
</dbReference>
<evidence type="ECO:0000256" key="1">
    <source>
        <dbReference type="ARBA" id="ARBA00004202"/>
    </source>
</evidence>
<dbReference type="GO" id="GO:0043113">
    <property type="term" value="P:receptor clustering"/>
    <property type="evidence" value="ECO:0007669"/>
    <property type="project" value="TreeGrafter"/>
</dbReference>
<feature type="compositionally biased region" description="Low complexity" evidence="14">
    <location>
        <begin position="507"/>
        <end position="524"/>
    </location>
</feature>
<dbReference type="PANTHER" id="PTHR23119">
    <property type="entry name" value="DISCS LARGE"/>
    <property type="match status" value="1"/>
</dbReference>
<dbReference type="GO" id="GO:0098887">
    <property type="term" value="P:neurotransmitter receptor transport, endosome to postsynaptic membrane"/>
    <property type="evidence" value="ECO:0007669"/>
    <property type="project" value="TreeGrafter"/>
</dbReference>
<dbReference type="SMART" id="SM00365">
    <property type="entry name" value="LRR_SD22"/>
    <property type="match status" value="5"/>
</dbReference>
<proteinExistence type="predicted"/>
<feature type="region of interest" description="Disordered" evidence="14">
    <location>
        <begin position="584"/>
        <end position="603"/>
    </location>
</feature>
<dbReference type="SMART" id="SM00369">
    <property type="entry name" value="LRR_TYP"/>
    <property type="match status" value="11"/>
</dbReference>
<evidence type="ECO:0000256" key="3">
    <source>
        <dbReference type="ARBA" id="ARBA00004496"/>
    </source>
</evidence>
<feature type="compositionally biased region" description="Low complexity" evidence="14">
    <location>
        <begin position="1578"/>
        <end position="1596"/>
    </location>
</feature>
<feature type="region of interest" description="Disordered" evidence="14">
    <location>
        <begin position="376"/>
        <end position="524"/>
    </location>
</feature>
<dbReference type="CDD" id="cd06704">
    <property type="entry name" value="PDZ1_Scribble-like"/>
    <property type="match status" value="1"/>
</dbReference>
<evidence type="ECO:0000256" key="9">
    <source>
        <dbReference type="ARBA" id="ARBA00022737"/>
    </source>
</evidence>
<evidence type="ECO:0000256" key="5">
    <source>
        <dbReference type="ARBA" id="ARBA00022475"/>
    </source>
</evidence>
<feature type="compositionally biased region" description="Low complexity" evidence="14">
    <location>
        <begin position="473"/>
        <end position="485"/>
    </location>
</feature>
<dbReference type="FunFam" id="2.30.42.10:FF:000064">
    <property type="entry name" value="protein lap4 isoform X1"/>
    <property type="match status" value="1"/>
</dbReference>
<feature type="region of interest" description="Disordered" evidence="14">
    <location>
        <begin position="990"/>
        <end position="1088"/>
    </location>
</feature>
<dbReference type="InterPro" id="IPR001478">
    <property type="entry name" value="PDZ"/>
</dbReference>
<dbReference type="STRING" id="543379.A0A232FIW8"/>
<evidence type="ECO:0000256" key="10">
    <source>
        <dbReference type="ARBA" id="ARBA00022782"/>
    </source>
</evidence>
<feature type="domain" description="PDZ" evidence="15">
    <location>
        <begin position="1195"/>
        <end position="1279"/>
    </location>
</feature>
<keyword evidence="17" id="KW-1185">Reference proteome</keyword>
<feature type="domain" description="PDZ" evidence="15">
    <location>
        <begin position="848"/>
        <end position="936"/>
    </location>
</feature>
<evidence type="ECO:0000256" key="4">
    <source>
        <dbReference type="ARBA" id="ARBA00022473"/>
    </source>
</evidence>
<keyword evidence="13" id="KW-0472">Membrane</keyword>
<name>A0A232FIW8_9HYME</name>
<keyword evidence="4" id="KW-0217">Developmental protein</keyword>
<dbReference type="GO" id="GO:0005912">
    <property type="term" value="C:adherens junction"/>
    <property type="evidence" value="ECO:0007669"/>
    <property type="project" value="TreeGrafter"/>
</dbReference>
<dbReference type="FunFam" id="2.30.42.10:FF:000074">
    <property type="entry name" value="protein scribble homolog isoform X2"/>
    <property type="match status" value="1"/>
</dbReference>
<accession>A0A232FIW8</accession>
<dbReference type="GO" id="GO:0098609">
    <property type="term" value="P:cell-cell adhesion"/>
    <property type="evidence" value="ECO:0007669"/>
    <property type="project" value="TreeGrafter"/>
</dbReference>
<feature type="compositionally biased region" description="Low complexity" evidence="14">
    <location>
        <begin position="1949"/>
        <end position="1972"/>
    </location>
</feature>
<feature type="compositionally biased region" description="Low complexity" evidence="14">
    <location>
        <begin position="1050"/>
        <end position="1059"/>
    </location>
</feature>
<dbReference type="SMART" id="SM00364">
    <property type="entry name" value="LRR_BAC"/>
    <property type="match status" value="9"/>
</dbReference>
<dbReference type="SUPFAM" id="SSF50156">
    <property type="entry name" value="PDZ domain-like"/>
    <property type="match status" value="4"/>
</dbReference>
<dbReference type="GO" id="GO:0030154">
    <property type="term" value="P:cell differentiation"/>
    <property type="evidence" value="ECO:0007669"/>
    <property type="project" value="UniProtKB-KW"/>
</dbReference>
<dbReference type="CDD" id="cd06701">
    <property type="entry name" value="PDZ4_Scribble-like"/>
    <property type="match status" value="1"/>
</dbReference>
<feature type="compositionally biased region" description="Acidic residues" evidence="14">
    <location>
        <begin position="1755"/>
        <end position="1768"/>
    </location>
</feature>
<keyword evidence="11" id="KW-0965">Cell junction</keyword>
<evidence type="ECO:0000313" key="16">
    <source>
        <dbReference type="EMBL" id="OXU30625.1"/>
    </source>
</evidence>
<feature type="region of interest" description="Disordered" evidence="14">
    <location>
        <begin position="1741"/>
        <end position="1785"/>
    </location>
</feature>
<dbReference type="GO" id="GO:0045197">
    <property type="term" value="P:establishment or maintenance of epithelial cell apical/basal polarity"/>
    <property type="evidence" value="ECO:0007669"/>
    <property type="project" value="TreeGrafter"/>
</dbReference>
<feature type="compositionally biased region" description="Polar residues" evidence="14">
    <location>
        <begin position="1776"/>
        <end position="1785"/>
    </location>
</feature>
<feature type="compositionally biased region" description="Basic and acidic residues" evidence="14">
    <location>
        <begin position="1871"/>
        <end position="1900"/>
    </location>
</feature>
<evidence type="ECO:0000256" key="6">
    <source>
        <dbReference type="ARBA" id="ARBA00022490"/>
    </source>
</evidence>
<dbReference type="GO" id="GO:0019901">
    <property type="term" value="F:protein kinase binding"/>
    <property type="evidence" value="ECO:0007669"/>
    <property type="project" value="TreeGrafter"/>
</dbReference>
<feature type="region of interest" description="Disordered" evidence="14">
    <location>
        <begin position="1862"/>
        <end position="2017"/>
    </location>
</feature>
<dbReference type="SUPFAM" id="SSF52058">
    <property type="entry name" value="L domain-like"/>
    <property type="match status" value="1"/>
</dbReference>
<dbReference type="GO" id="GO:0016323">
    <property type="term" value="C:basolateral plasma membrane"/>
    <property type="evidence" value="ECO:0007669"/>
    <property type="project" value="TreeGrafter"/>
</dbReference>
<dbReference type="FunFam" id="2.30.42.10:FF:000041">
    <property type="entry name" value="protein scribble homolog isoform X1"/>
    <property type="match status" value="1"/>
</dbReference>
<evidence type="ECO:0000256" key="8">
    <source>
        <dbReference type="ARBA" id="ARBA00022614"/>
    </source>
</evidence>
<sequence>MYIQSRRVEWLMLSLLRFQIQNSVDGINIPEIPENIKNLRSLQVADFSSNPIPRLPSGFVELRNLTVLGLNDMSLQQLPPNFGGLEALQSLELRENLLKTLPDSLSQLKKLERLDLGDNIIEELPPHIGKLPSLQELWLDSNQLQHLPPEIGQLKSLVCLDVSENRLEDLPEEISGLESLTDLHLSQNVIEKLPEGLGDLINLTILKVDQNRLSVLTPNVGNCVNLQELILTENFLLELPVSIGNLVNLNNLNVDRNSLQSLPTEIGNLKKLGVLSLRDNKLQYLPTEVGQCTDLHVLDVSGNRLQYLPYSLINLNLKAVWLSENQAQPMLTFQTDVDEVTGQEVLTCFLLPQLEYHNDESSRLGMMVGTSGLRNNVAAMTGPGGEMREVGGGSSDEENWSEREQSRTHSVKFSDEPPEGDKETPFVRQNTPHPKELKAKAHKLFSKGKNDSRSTSAEEQDVSQAFGLDKLEQTQQQEMSMTMQQEPPPPPLDQSSRSFIQHEAEASSKPASEAANGSSGAPAAATVAITKPEAIGDAEMDESVTGARFRCNDDDDDKHDDIDGVESEGEETQRHVDFAITEDADYEGGGESGKPNRLHRRDTPHHLKNKRIHGSIDKDKVASIIAQALMKKTDESTTTTTTPAQTTVAATYPPYAESIENVDGHSQGALSDTEPSIEIREEQYEIHIERTTGGLGLSIAGGIGSTPFKGDDEGIFISRVTEGGPADLAGLRVGDKVLSVNGISVVNVDHYDAVEVLKACGRILILVILREVTRIVPPSEQMSIRKDSVCSSMSTSRAPSATSYVSSTTLSHNLENGDADETIKRKIPEPLSAVKQQAADPLVPVLVHTTLIRDQNGLGFSIAGGKGSPPYKPNSDAIFISRITDGGVAQRDGKLCIGDKVVSINGVEMTDARHEQAVTLLTGLERFVRLVVEREIPLSQANPANLTPSEKSPLVIGTPKPYTGLYSANSYMANRPGYSAFRRSIDADKILSPSPTSKTPPSSKTAEVSTTPPVNGIARMNGQVSDELKKSATTNPTPPPQPAPRQSINQQQQPAARPTSQPPAPPSATTSPTPTATPTPGAGEEKAMADTQEDIQVPKPITNEEFQAMIPAHFLRPSTNSSPSPDSSQKGSTVTVTIKQPDGLPGDVSFPPAPTTIGKVTETITKSTLTETVVTRVTDNQLVRPVIIEDVILIKEGSLGFSIIGGTDHSCTPFGAKEPGIFISHVVPGGIAAKSGKLRMGDRILKVNGTDITKATHQEAVMELLRPGDQIILTVQHDPLPENYQELVIIKEPGEKLGMHIKGGLKGQRGNPLDNMDEGVFISKINSGGAAKRDGRLKVGMRLLEVNGTSILGATHQEAVNILRSSGNIITLVVCKGYDKNEIEQNLSISGRESKESKTSSKESKDTITVDDAKSLSQSVSSLDRDDEEAATLRQEQEMKAELVAWEKEERERALLEHREKAEKTVPDKLLDFVKAADALVSKPNSPVDCISPIPPKSPGGTKDLKTTTIVMSKHTLAPQSPPPTPVSLTPGPRDESYGTSVDSPTPPYQQQQQQPKPRKSALTLPSPKKKRGISFASLPSPYRSKSSSSGDLSQSGRPGTGYRVSPTPEHCTLSSGSPRFKLPPTPLTSPDMTIVGEVHGPGEGCPDNAAADTAYLTRRQIARSVVPETYRGFGTTRFEPPSTPSPTPAPAKLSVSDRKRLFENAMEEHLKPSPKPDKVFSFLSQDEVEKLKQEEEKKIATLTRDELKSWAQMDENEGLDDEEPIEEQDNRRPNSRLSSRTGISTLQNVPSIVRTAKAERRLKERMIQEGLLSDEDDESHLTPAEQRALRAEKRAAWRQARLKSLEQDALQAQLVIKKMSEMMDTSAKSESAKDNVDHTEPAPEGEKVTEVETLREKIISLELSNPEEELESVMGTGASDAESESEEPSSSAVDTPSTEQSESTFADSISSAQAISQQTISPSATMTTTTTEDNNGVENKNDDEEDASTEQNNSSSTTSNNNNKKKKRKRSKKGRH</sequence>
<evidence type="ECO:0000259" key="15">
    <source>
        <dbReference type="PROSITE" id="PS50106"/>
    </source>
</evidence>
<dbReference type="EMBL" id="NNAY01000140">
    <property type="protein sequence ID" value="OXU30625.1"/>
    <property type="molecule type" value="Genomic_DNA"/>
</dbReference>